<proteinExistence type="predicted"/>
<reference evidence="1" key="1">
    <citation type="submission" date="2020-07" db="EMBL/GenBank/DDBJ databases">
        <authorList>
            <person name="Ferguson B K."/>
        </authorList>
    </citation>
    <scope>NUCLEOTIDE SEQUENCE</scope>
    <source>
        <strain evidence="1">L06</strain>
    </source>
</reference>
<dbReference type="AlphaFoldDB" id="A0A6V7K7G7"/>
<dbReference type="EMBL" id="CADCXW020000023">
    <property type="protein sequence ID" value="CAD1559729.1"/>
    <property type="molecule type" value="Genomic_DNA"/>
</dbReference>
<name>A0A6V7K7G7_9HYME</name>
<organism evidence="1">
    <name type="scientific">Bracon brevicornis</name>
    <dbReference type="NCBI Taxonomy" id="1563983"/>
    <lineage>
        <taxon>Eukaryota</taxon>
        <taxon>Metazoa</taxon>
        <taxon>Ecdysozoa</taxon>
        <taxon>Arthropoda</taxon>
        <taxon>Hexapoda</taxon>
        <taxon>Insecta</taxon>
        <taxon>Pterygota</taxon>
        <taxon>Neoptera</taxon>
        <taxon>Endopterygota</taxon>
        <taxon>Hymenoptera</taxon>
        <taxon>Apocrita</taxon>
        <taxon>Ichneumonoidea</taxon>
        <taxon>Braconidae</taxon>
        <taxon>Braconinae</taxon>
        <taxon>Bracon</taxon>
    </lineage>
</organism>
<protein>
    <submittedName>
        <fullName evidence="1">Uncharacterized protein</fullName>
    </submittedName>
</protein>
<evidence type="ECO:0000313" key="1">
    <source>
        <dbReference type="EMBL" id="CAD1559729.1"/>
    </source>
</evidence>
<accession>A0A6V7K7G7</accession>
<gene>
    <name evidence="1" type="ORF">BBRV_LOCUS71013</name>
</gene>
<sequence>MVKYQLIDILPSMYHMCIMTIISQLMLNCRIEWYQKVFFDQSRKSKYTVVAAVRKRISKLILPTQLKPDLVEMAEKMADNLVQWVIDMVRDVPEVHVSTFIDYVKFNSIGVVDTSRTLRDWYFARRHMADWGLFRVLSRFSLGDCIADYMPSLMEEIGCFPILRSLTDYPEATRKMTIYWWFTLQKDKSAFKRYCQDFFPAAYDQDASVEFNMFVFSINEGSYWSAKYFWSQMDEGTRIKAIDKIKGRIMAAVFKSPRANIEMFLWLWMQMSARHVDFDVPAMLNNNRLRLAVTKWPWREMVDNTMRTAMVDFQDNDCLTVGVDYLVTLGIRMQRKDDDLACHQLFDQFWAMWNDQVISAFNWKKLICELLEEECFILLHKLLDELLSDEQRVAVMLQLVTYPRFYVVRHYVAMHRWMQELNDI</sequence>